<dbReference type="PANTHER" id="PTHR14387:SF0">
    <property type="entry name" value="DUF2428 DOMAIN-CONTAINING PROTEIN"/>
    <property type="match status" value="1"/>
</dbReference>
<reference evidence="1 2" key="1">
    <citation type="journal article" date="2023" name="Life. Sci Alliance">
        <title>Evolutionary insights into 3D genome organization and epigenetic landscape of Vigna mungo.</title>
        <authorList>
            <person name="Junaid A."/>
            <person name="Singh B."/>
            <person name="Bhatia S."/>
        </authorList>
    </citation>
    <scope>NUCLEOTIDE SEQUENCE [LARGE SCALE GENOMIC DNA]</scope>
    <source>
        <strain evidence="1">Urdbean</strain>
    </source>
</reference>
<dbReference type="AlphaFoldDB" id="A0AAQ3S3A2"/>
<dbReference type="InterPro" id="IPR051954">
    <property type="entry name" value="tRNA_methyltransferase_THADA"/>
</dbReference>
<dbReference type="PANTHER" id="PTHR14387">
    <property type="entry name" value="THADA/DEATH RECEPTOR INTERACTING PROTEIN"/>
    <property type="match status" value="1"/>
</dbReference>
<accession>A0AAQ3S3A2</accession>
<dbReference type="EMBL" id="CP144697">
    <property type="protein sequence ID" value="WVZ14296.1"/>
    <property type="molecule type" value="Genomic_DNA"/>
</dbReference>
<organism evidence="1 2">
    <name type="scientific">Vigna mungo</name>
    <name type="common">Black gram</name>
    <name type="synonym">Phaseolus mungo</name>
    <dbReference type="NCBI Taxonomy" id="3915"/>
    <lineage>
        <taxon>Eukaryota</taxon>
        <taxon>Viridiplantae</taxon>
        <taxon>Streptophyta</taxon>
        <taxon>Embryophyta</taxon>
        <taxon>Tracheophyta</taxon>
        <taxon>Spermatophyta</taxon>
        <taxon>Magnoliopsida</taxon>
        <taxon>eudicotyledons</taxon>
        <taxon>Gunneridae</taxon>
        <taxon>Pentapetalae</taxon>
        <taxon>rosids</taxon>
        <taxon>fabids</taxon>
        <taxon>Fabales</taxon>
        <taxon>Fabaceae</taxon>
        <taxon>Papilionoideae</taxon>
        <taxon>50 kb inversion clade</taxon>
        <taxon>NPAAA clade</taxon>
        <taxon>indigoferoid/millettioid clade</taxon>
        <taxon>Phaseoleae</taxon>
        <taxon>Vigna</taxon>
    </lineage>
</organism>
<proteinExistence type="predicted"/>
<evidence type="ECO:0000313" key="1">
    <source>
        <dbReference type="EMBL" id="WVZ14296.1"/>
    </source>
</evidence>
<gene>
    <name evidence="1" type="ORF">V8G54_011862</name>
</gene>
<protein>
    <submittedName>
        <fullName evidence="1">Uncharacterized protein</fullName>
    </submittedName>
</protein>
<keyword evidence="2" id="KW-1185">Reference proteome</keyword>
<dbReference type="GO" id="GO:0005829">
    <property type="term" value="C:cytosol"/>
    <property type="evidence" value="ECO:0007669"/>
    <property type="project" value="TreeGrafter"/>
</dbReference>
<name>A0AAQ3S3A2_VIGMU</name>
<dbReference type="Proteomes" id="UP001374535">
    <property type="component" value="Chromosome 4"/>
</dbReference>
<sequence length="129" mass="14305">MLEMTPDLLFETTQAYIDDDVCCAATSFLKCFLECLRDEFWESDGIEGGYALYRGHCLPPVLYGLGSGSSKLRTNINTYALPFHLGWAKWGGEQTTIYRACLLGHGSESRTENCYSSFIAEGISVTCFG</sequence>
<evidence type="ECO:0000313" key="2">
    <source>
        <dbReference type="Proteomes" id="UP001374535"/>
    </source>
</evidence>
<dbReference type="GO" id="GO:0030488">
    <property type="term" value="P:tRNA methylation"/>
    <property type="evidence" value="ECO:0007669"/>
    <property type="project" value="TreeGrafter"/>
</dbReference>